<name>A0A1W6MXP1_9HYPH</name>
<proteinExistence type="predicted"/>
<evidence type="ECO:0000313" key="2">
    <source>
        <dbReference type="EMBL" id="ARN82286.1"/>
    </source>
</evidence>
<dbReference type="EMBL" id="CP019948">
    <property type="protein sequence ID" value="ARN82286.1"/>
    <property type="molecule type" value="Genomic_DNA"/>
</dbReference>
<dbReference type="Proteomes" id="UP000193978">
    <property type="component" value="Chromosome"/>
</dbReference>
<organism evidence="2 3">
    <name type="scientific">Methylocystis bryophila</name>
    <dbReference type="NCBI Taxonomy" id="655015"/>
    <lineage>
        <taxon>Bacteria</taxon>
        <taxon>Pseudomonadati</taxon>
        <taxon>Pseudomonadota</taxon>
        <taxon>Alphaproteobacteria</taxon>
        <taxon>Hyphomicrobiales</taxon>
        <taxon>Methylocystaceae</taxon>
        <taxon>Methylocystis</taxon>
    </lineage>
</organism>
<dbReference type="AlphaFoldDB" id="A0A1W6MXP1"/>
<keyword evidence="3" id="KW-1185">Reference proteome</keyword>
<gene>
    <name evidence="2" type="ORF">B1812_15660</name>
</gene>
<protein>
    <submittedName>
        <fullName evidence="2">Uncharacterized protein</fullName>
    </submittedName>
</protein>
<accession>A0A1W6MXP1</accession>
<reference evidence="2 3" key="1">
    <citation type="submission" date="2017-02" db="EMBL/GenBank/DDBJ databases">
        <authorList>
            <person name="Peterson S.W."/>
        </authorList>
    </citation>
    <scope>NUCLEOTIDE SEQUENCE [LARGE SCALE GENOMIC DNA]</scope>
    <source>
        <strain evidence="2 3">S285</strain>
    </source>
</reference>
<dbReference type="KEGG" id="mbry:B1812_15660"/>
<evidence type="ECO:0000313" key="3">
    <source>
        <dbReference type="Proteomes" id="UP000193978"/>
    </source>
</evidence>
<sequence>MIVAIQQGRGKQGATRFASSSRRSLNAGQSLRQDKLSSASRSRLALAFRDARSCDLPSAALTLTAFADVAKW</sequence>
<feature type="compositionally biased region" description="Polar residues" evidence="1">
    <location>
        <begin position="17"/>
        <end position="31"/>
    </location>
</feature>
<evidence type="ECO:0000256" key="1">
    <source>
        <dbReference type="SAM" id="MobiDB-lite"/>
    </source>
</evidence>
<feature type="region of interest" description="Disordered" evidence="1">
    <location>
        <begin position="1"/>
        <end position="38"/>
    </location>
</feature>